<organism evidence="1 2">
    <name type="scientific">Halteria grandinella</name>
    <dbReference type="NCBI Taxonomy" id="5974"/>
    <lineage>
        <taxon>Eukaryota</taxon>
        <taxon>Sar</taxon>
        <taxon>Alveolata</taxon>
        <taxon>Ciliophora</taxon>
        <taxon>Intramacronucleata</taxon>
        <taxon>Spirotrichea</taxon>
        <taxon>Stichotrichia</taxon>
        <taxon>Sporadotrichida</taxon>
        <taxon>Halteriidae</taxon>
        <taxon>Halteria</taxon>
    </lineage>
</organism>
<protein>
    <submittedName>
        <fullName evidence="1">Uncharacterized protein</fullName>
    </submittedName>
</protein>
<proteinExistence type="predicted"/>
<dbReference type="EMBL" id="RRYP01018148">
    <property type="protein sequence ID" value="TNV73759.1"/>
    <property type="molecule type" value="Genomic_DNA"/>
</dbReference>
<dbReference type="AlphaFoldDB" id="A0A8J8SWV7"/>
<evidence type="ECO:0000313" key="2">
    <source>
        <dbReference type="Proteomes" id="UP000785679"/>
    </source>
</evidence>
<accession>A0A8J8SWV7</accession>
<gene>
    <name evidence="1" type="ORF">FGO68_gene9005</name>
</gene>
<evidence type="ECO:0000313" key="1">
    <source>
        <dbReference type="EMBL" id="TNV73759.1"/>
    </source>
</evidence>
<comment type="caution">
    <text evidence="1">The sequence shown here is derived from an EMBL/GenBank/DDBJ whole genome shotgun (WGS) entry which is preliminary data.</text>
</comment>
<sequence length="153" mass="17083">MEPFRPLRRLSAAPFFFFSLYVNSSDMRPLTFDILSSMSGICFSTCSQSSNSTDFATSLIVYSDDGGIITFLSVSMCRADIPSIESRIVSSQTFCKSAKRYSSVKFSSQSIISMGWLFKSHSPSQIHSTRRQYVDTDISGSLTSMRPVMDSRI</sequence>
<dbReference type="Proteomes" id="UP000785679">
    <property type="component" value="Unassembled WGS sequence"/>
</dbReference>
<keyword evidence="2" id="KW-1185">Reference proteome</keyword>
<reference evidence="1" key="1">
    <citation type="submission" date="2019-06" db="EMBL/GenBank/DDBJ databases">
        <authorList>
            <person name="Zheng W."/>
        </authorList>
    </citation>
    <scope>NUCLEOTIDE SEQUENCE</scope>
    <source>
        <strain evidence="1">QDHG01</strain>
    </source>
</reference>
<name>A0A8J8SWV7_HALGN</name>